<evidence type="ECO:0000256" key="3">
    <source>
        <dbReference type="PIRSR" id="PIRSR000390-2"/>
    </source>
</evidence>
<feature type="active site" description="Proton acceptor" evidence="2">
    <location>
        <position position="190"/>
    </location>
</feature>
<dbReference type="NCBIfam" id="NF008687">
    <property type="entry name" value="PRK11706.1"/>
    <property type="match status" value="1"/>
</dbReference>
<dbReference type="InterPro" id="IPR012749">
    <property type="entry name" value="WecE-like"/>
</dbReference>
<evidence type="ECO:0000256" key="1">
    <source>
        <dbReference type="ARBA" id="ARBA00037999"/>
    </source>
</evidence>
<dbReference type="CDD" id="cd00616">
    <property type="entry name" value="AHBA_syn"/>
    <property type="match status" value="1"/>
</dbReference>
<dbReference type="Gene3D" id="3.40.640.10">
    <property type="entry name" value="Type I PLP-dependent aspartate aminotransferase-like (Major domain)"/>
    <property type="match status" value="1"/>
</dbReference>
<dbReference type="GO" id="GO:0019180">
    <property type="term" value="F:dTDP-4-amino-4,6-dideoxygalactose transaminase activity"/>
    <property type="evidence" value="ECO:0007669"/>
    <property type="project" value="UniProtKB-EC"/>
</dbReference>
<evidence type="ECO:0000313" key="6">
    <source>
        <dbReference type="Proteomes" id="UP000532746"/>
    </source>
</evidence>
<accession>A0A7W9T1B3</accession>
<dbReference type="PIRSF" id="PIRSF000390">
    <property type="entry name" value="PLP_StrS"/>
    <property type="match status" value="1"/>
</dbReference>
<evidence type="ECO:0000256" key="4">
    <source>
        <dbReference type="RuleBase" id="RU004508"/>
    </source>
</evidence>
<dbReference type="PANTHER" id="PTHR30244:SF34">
    <property type="entry name" value="DTDP-4-AMINO-4,6-DIDEOXYGALACTOSE TRANSAMINASE"/>
    <property type="match status" value="1"/>
</dbReference>
<comment type="caution">
    <text evidence="5">The sequence shown here is derived from an EMBL/GenBank/DDBJ whole genome shotgun (WGS) entry which is preliminary data.</text>
</comment>
<dbReference type="EMBL" id="JACHGG010000002">
    <property type="protein sequence ID" value="MBB6059173.1"/>
    <property type="molecule type" value="Genomic_DNA"/>
</dbReference>
<dbReference type="GO" id="GO:0000271">
    <property type="term" value="P:polysaccharide biosynthetic process"/>
    <property type="evidence" value="ECO:0007669"/>
    <property type="project" value="TreeGrafter"/>
</dbReference>
<dbReference type="Pfam" id="PF01041">
    <property type="entry name" value="DegT_DnrJ_EryC1"/>
    <property type="match status" value="1"/>
</dbReference>
<dbReference type="InterPro" id="IPR000653">
    <property type="entry name" value="DegT/StrS_aminotransferase"/>
</dbReference>
<comment type="similarity">
    <text evidence="1 4">Belongs to the DegT/DnrJ/EryC1 family.</text>
</comment>
<dbReference type="EC" id="2.6.1.59" evidence="5"/>
<dbReference type="InterPro" id="IPR015424">
    <property type="entry name" value="PyrdxlP-dep_Trfase"/>
</dbReference>
<dbReference type="Proteomes" id="UP000532746">
    <property type="component" value="Unassembled WGS sequence"/>
</dbReference>
<evidence type="ECO:0000256" key="2">
    <source>
        <dbReference type="PIRSR" id="PIRSR000390-1"/>
    </source>
</evidence>
<dbReference type="PANTHER" id="PTHR30244">
    <property type="entry name" value="TRANSAMINASE"/>
    <property type="match status" value="1"/>
</dbReference>
<keyword evidence="6" id="KW-1185">Reference proteome</keyword>
<dbReference type="AlphaFoldDB" id="A0A7W9T1B3"/>
<proteinExistence type="inferred from homology"/>
<dbReference type="RefSeq" id="WP_183402695.1">
    <property type="nucleotide sequence ID" value="NZ_JACHGG010000002.1"/>
</dbReference>
<keyword evidence="3 4" id="KW-0663">Pyridoxal phosphate</keyword>
<dbReference type="InterPro" id="IPR015422">
    <property type="entry name" value="PyrdxlP-dep_Trfase_small"/>
</dbReference>
<reference evidence="5 6" key="1">
    <citation type="submission" date="2020-08" db="EMBL/GenBank/DDBJ databases">
        <title>Genomic Encyclopedia of Type Strains, Phase IV (KMG-IV): sequencing the most valuable type-strain genomes for metagenomic binning, comparative biology and taxonomic classification.</title>
        <authorList>
            <person name="Goeker M."/>
        </authorList>
    </citation>
    <scope>NUCLEOTIDE SEQUENCE [LARGE SCALE GENOMIC DNA]</scope>
    <source>
        <strain evidence="5 6">DSM 26718</strain>
    </source>
</reference>
<feature type="modified residue" description="N6-(pyridoxal phosphate)lysine" evidence="3">
    <location>
        <position position="190"/>
    </location>
</feature>
<sequence length="385" mass="42561">MIPSPLPPDFIPFNKPYLVGPELEYIAEAVALGKLSGNGVFTQRCHQFFEQTYGFQKALLTTSGTAALEMAALLLDLQPGDEIILPSFTFTSTANAFLLCGATLVFADSSPEHPNLDAATVARLLTPRTRAVVVVHYAGVACDLDALLPLIRQHNLILIEDAAQAIESYHAARRLGTIGHLAAFSFHETKNISAGEGGLLAINDARFAERAEILWEKGTNRAAFYRGETAKYEWVDVGSSFLPSEMTAAFLWAQLENRHCISQRRLQQWHWYREALAPLGALGVGLPVVPAYAAAHNGHIFYLLCRTLPERQALISHLAARGILAVFHYQPLHSSPFFRSLYSGAPLPHAQRYANLLVRLPLFFELTHSEQQRVIEAVLTFYGAR</sequence>
<protein>
    <submittedName>
        <fullName evidence="5">dTDP-4-amino-4,6-dideoxygalactose transaminase</fullName>
        <ecNumber evidence="5">2.6.1.59</ecNumber>
    </submittedName>
</protein>
<name>A0A7W9T1B3_9BACT</name>
<evidence type="ECO:0000313" key="5">
    <source>
        <dbReference type="EMBL" id="MBB6059173.1"/>
    </source>
</evidence>
<gene>
    <name evidence="5" type="ORF">HNQ93_002019</name>
</gene>
<dbReference type="SUPFAM" id="SSF53383">
    <property type="entry name" value="PLP-dependent transferases"/>
    <property type="match status" value="1"/>
</dbReference>
<dbReference type="InterPro" id="IPR015421">
    <property type="entry name" value="PyrdxlP-dep_Trfase_major"/>
</dbReference>
<keyword evidence="5" id="KW-0032">Aminotransferase</keyword>
<dbReference type="GO" id="GO:0030170">
    <property type="term" value="F:pyridoxal phosphate binding"/>
    <property type="evidence" value="ECO:0007669"/>
    <property type="project" value="TreeGrafter"/>
</dbReference>
<organism evidence="5 6">
    <name type="scientific">Hymenobacter luteus</name>
    <dbReference type="NCBI Taxonomy" id="1411122"/>
    <lineage>
        <taxon>Bacteria</taxon>
        <taxon>Pseudomonadati</taxon>
        <taxon>Bacteroidota</taxon>
        <taxon>Cytophagia</taxon>
        <taxon>Cytophagales</taxon>
        <taxon>Hymenobacteraceae</taxon>
        <taxon>Hymenobacter</taxon>
    </lineage>
</organism>
<dbReference type="Gene3D" id="3.90.1150.10">
    <property type="entry name" value="Aspartate Aminotransferase, domain 1"/>
    <property type="match status" value="1"/>
</dbReference>
<dbReference type="NCBIfam" id="TIGR02379">
    <property type="entry name" value="ECA_wecE"/>
    <property type="match status" value="1"/>
</dbReference>
<keyword evidence="5" id="KW-0808">Transferase</keyword>